<name>A0A8E0RPS5_9TREM</name>
<accession>A0A8E0RPS5</accession>
<reference evidence="1" key="1">
    <citation type="submission" date="2019-05" db="EMBL/GenBank/DDBJ databases">
        <title>Annotation for the trematode Fasciolopsis buski.</title>
        <authorList>
            <person name="Choi Y.-J."/>
        </authorList>
    </citation>
    <scope>NUCLEOTIDE SEQUENCE</scope>
    <source>
        <strain evidence="1">HT</strain>
        <tissue evidence="1">Whole worm</tissue>
    </source>
</reference>
<protein>
    <submittedName>
        <fullName evidence="1">Uncharacterized protein</fullName>
    </submittedName>
</protein>
<proteinExistence type="predicted"/>
<organism evidence="1 2">
    <name type="scientific">Fasciolopsis buskii</name>
    <dbReference type="NCBI Taxonomy" id="27845"/>
    <lineage>
        <taxon>Eukaryota</taxon>
        <taxon>Metazoa</taxon>
        <taxon>Spiralia</taxon>
        <taxon>Lophotrochozoa</taxon>
        <taxon>Platyhelminthes</taxon>
        <taxon>Trematoda</taxon>
        <taxon>Digenea</taxon>
        <taxon>Plagiorchiida</taxon>
        <taxon>Echinostomata</taxon>
        <taxon>Echinostomatoidea</taxon>
        <taxon>Fasciolidae</taxon>
        <taxon>Fasciolopsis</taxon>
    </lineage>
</organism>
<evidence type="ECO:0000313" key="2">
    <source>
        <dbReference type="Proteomes" id="UP000728185"/>
    </source>
</evidence>
<gene>
    <name evidence="1" type="ORF">FBUS_11842</name>
</gene>
<dbReference type="Proteomes" id="UP000728185">
    <property type="component" value="Unassembled WGS sequence"/>
</dbReference>
<dbReference type="AlphaFoldDB" id="A0A8E0RPS5"/>
<sequence length="207" mass="22725">KITTHPPTHRYKLLREDKYADTHVLIRFILYTWPLSTHYSFCFCEPRGSPDGGRITLADYLDSLDGSGSSAKLLRSIPQVAPVRRFPGSTGPVGSDPLLVPNSTEGCTSAQQFHGFEDQAGDTDLPVNGTVVTTVGEAVNGPSTGIMLMANGSSSSEKMLSNASLPGATRSRSFTAPPDYLIKRRFFLLERLVERYDELLKLMNEEL</sequence>
<comment type="caution">
    <text evidence="1">The sequence shown here is derived from an EMBL/GenBank/DDBJ whole genome shotgun (WGS) entry which is preliminary data.</text>
</comment>
<feature type="non-terminal residue" evidence="1">
    <location>
        <position position="207"/>
    </location>
</feature>
<feature type="non-terminal residue" evidence="1">
    <location>
        <position position="1"/>
    </location>
</feature>
<evidence type="ECO:0000313" key="1">
    <source>
        <dbReference type="EMBL" id="KAA0184855.1"/>
    </source>
</evidence>
<keyword evidence="2" id="KW-1185">Reference proteome</keyword>
<dbReference type="EMBL" id="LUCM01010862">
    <property type="protein sequence ID" value="KAA0184855.1"/>
    <property type="molecule type" value="Genomic_DNA"/>
</dbReference>